<evidence type="ECO:0000256" key="5">
    <source>
        <dbReference type="PROSITE-ProRule" id="PRU00339"/>
    </source>
</evidence>
<name>A0A369T5L5_9PROT</name>
<dbReference type="SUPFAM" id="SSF48452">
    <property type="entry name" value="TPR-like"/>
    <property type="match status" value="2"/>
</dbReference>
<dbReference type="Gene3D" id="1.25.40.10">
    <property type="entry name" value="Tetratricopeptide repeat domain"/>
    <property type="match status" value="3"/>
</dbReference>
<evidence type="ECO:0000256" key="4">
    <source>
        <dbReference type="ARBA" id="ARBA00022803"/>
    </source>
</evidence>
<dbReference type="PANTHER" id="PTHR47870:SF1">
    <property type="entry name" value="CYTOCHROME C-TYPE BIOGENESIS PROTEIN CCMH"/>
    <property type="match status" value="1"/>
</dbReference>
<dbReference type="GO" id="GO:0005886">
    <property type="term" value="C:plasma membrane"/>
    <property type="evidence" value="ECO:0007669"/>
    <property type="project" value="TreeGrafter"/>
</dbReference>
<feature type="compositionally biased region" description="Polar residues" evidence="6">
    <location>
        <begin position="420"/>
        <end position="430"/>
    </location>
</feature>
<proteinExistence type="predicted"/>
<keyword evidence="3" id="KW-0201">Cytochrome c-type biogenesis</keyword>
<feature type="region of interest" description="Disordered" evidence="6">
    <location>
        <begin position="563"/>
        <end position="585"/>
    </location>
</feature>
<feature type="compositionally biased region" description="Basic and acidic residues" evidence="6">
    <location>
        <begin position="574"/>
        <end position="585"/>
    </location>
</feature>
<feature type="region of interest" description="Disordered" evidence="6">
    <location>
        <begin position="133"/>
        <end position="156"/>
    </location>
</feature>
<dbReference type="InterPro" id="IPR011990">
    <property type="entry name" value="TPR-like_helical_dom_sf"/>
</dbReference>
<evidence type="ECO:0000256" key="3">
    <source>
        <dbReference type="ARBA" id="ARBA00022748"/>
    </source>
</evidence>
<evidence type="ECO:0000256" key="1">
    <source>
        <dbReference type="ARBA" id="ARBA00004196"/>
    </source>
</evidence>
<dbReference type="InterPro" id="IPR051263">
    <property type="entry name" value="C-type_cytochrome_biogenesis"/>
</dbReference>
<dbReference type="EMBL" id="QPMH01000024">
    <property type="protein sequence ID" value="RDD60558.1"/>
    <property type="molecule type" value="Genomic_DNA"/>
</dbReference>
<keyword evidence="2" id="KW-0677">Repeat</keyword>
<evidence type="ECO:0000313" key="8">
    <source>
        <dbReference type="EMBL" id="RDD60558.1"/>
    </source>
</evidence>
<evidence type="ECO:0000256" key="2">
    <source>
        <dbReference type="ARBA" id="ARBA00022737"/>
    </source>
</evidence>
<comment type="subcellular location">
    <subcellularLocation>
        <location evidence="1">Cell envelope</location>
    </subcellularLocation>
</comment>
<sequence>MIFWILAALMAAAVVAAVAWPLLRSRKNARQAADYDIEVYRDQLAEVERSHERGQIGDAEAEAAKAEIGRRILAADQRRSAAEDMVGASSGLRRALAAILAVSVPAGAVGLYLELGSPGMEGLPFAERDIQESGTQVARGNGGGGNGNGQQGQAPQLREAEQNLAARLNENPRDADGWVLLGRTRMAMGRYEGAAEAFGRARDLRPEDPNVAAMFGESVVMASGGTVTQAAETALKAAAKANPGDTRTQYYLALAELQKGNAETALNQWAAMVKAAPADAPWLEVVRRQMAAAEEQLGREPGTTFAEVKPEAPAGADGASGPTREQKQAAQDMSPDERRQMVRGMVEGLAARLEQNPRDFEGWQRLIRSYGVLGETENAEDALRTALETFQNAPFVRQQLIAQAREQNLSLPEGVGNGATGDTSGPSQEQMEAAQDMSPEQRREMIAGMVDGLAKRLEERPDDLEGWLMLGRSYRVLEEPAKARDALAKAAELAPDNVEVLSRYARAIRAAAGERQTDESYEVTQRILELDADNPQALWFTALRHAANGDRAKAREMFDRALAQLPQDTPQTAELRRRAEQVLAD</sequence>
<feature type="region of interest" description="Disordered" evidence="6">
    <location>
        <begin position="309"/>
        <end position="337"/>
    </location>
</feature>
<gene>
    <name evidence="8" type="primary">ccmI</name>
    <name evidence="8" type="ORF">DRB17_17355</name>
</gene>
<dbReference type="Proteomes" id="UP000253941">
    <property type="component" value="Unassembled WGS sequence"/>
</dbReference>
<dbReference type="AlphaFoldDB" id="A0A369T5L5"/>
<feature type="domain" description="Cytochrome c-type biogenesis protein H TPR" evidence="7">
    <location>
        <begin position="446"/>
        <end position="571"/>
    </location>
</feature>
<reference evidence="8 9" key="1">
    <citation type="submission" date="2018-07" db="EMBL/GenBank/DDBJ databases">
        <title>Venubactetium sediminum gen. nov., sp. nov., isolated from a marine solar saltern.</title>
        <authorList>
            <person name="Wang S."/>
        </authorList>
    </citation>
    <scope>NUCLEOTIDE SEQUENCE [LARGE SCALE GENOMIC DNA]</scope>
    <source>
        <strain evidence="8 9">WD2A32</strain>
    </source>
</reference>
<keyword evidence="4 5" id="KW-0802">TPR repeat</keyword>
<feature type="repeat" description="TPR" evidence="5">
    <location>
        <begin position="175"/>
        <end position="208"/>
    </location>
</feature>
<dbReference type="InterPro" id="IPR056413">
    <property type="entry name" value="TPR_CcmH_CycH"/>
</dbReference>
<dbReference type="NCBIfam" id="TIGR03142">
    <property type="entry name" value="cytochro_ccmI"/>
    <property type="match status" value="1"/>
</dbReference>
<dbReference type="PANTHER" id="PTHR47870">
    <property type="entry name" value="CYTOCHROME C-TYPE BIOGENESIS PROTEIN CCMH"/>
    <property type="match status" value="1"/>
</dbReference>
<dbReference type="GO" id="GO:0030313">
    <property type="term" value="C:cell envelope"/>
    <property type="evidence" value="ECO:0007669"/>
    <property type="project" value="UniProtKB-SubCell"/>
</dbReference>
<dbReference type="Pfam" id="PF23914">
    <property type="entry name" value="TPR_CcmH_CycH"/>
    <property type="match status" value="2"/>
</dbReference>
<dbReference type="InterPro" id="IPR017560">
    <property type="entry name" value="Cyt_c_biogenesis_CcmI"/>
</dbReference>
<evidence type="ECO:0000313" key="9">
    <source>
        <dbReference type="Proteomes" id="UP000253941"/>
    </source>
</evidence>
<keyword evidence="9" id="KW-1185">Reference proteome</keyword>
<dbReference type="PROSITE" id="PS50005">
    <property type="entry name" value="TPR"/>
    <property type="match status" value="2"/>
</dbReference>
<dbReference type="RefSeq" id="WP_114583494.1">
    <property type="nucleotide sequence ID" value="NZ_QPMH01000024.1"/>
</dbReference>
<comment type="caution">
    <text evidence="8">The sequence shown here is derived from an EMBL/GenBank/DDBJ whole genome shotgun (WGS) entry which is preliminary data.</text>
</comment>
<evidence type="ECO:0000256" key="6">
    <source>
        <dbReference type="SAM" id="MobiDB-lite"/>
    </source>
</evidence>
<dbReference type="GO" id="GO:0017004">
    <property type="term" value="P:cytochrome complex assembly"/>
    <property type="evidence" value="ECO:0007669"/>
    <property type="project" value="UniProtKB-KW"/>
</dbReference>
<organism evidence="8 9">
    <name type="scientific">Ferruginivarius sediminum</name>
    <dbReference type="NCBI Taxonomy" id="2661937"/>
    <lineage>
        <taxon>Bacteria</taxon>
        <taxon>Pseudomonadati</taxon>
        <taxon>Pseudomonadota</taxon>
        <taxon>Alphaproteobacteria</taxon>
        <taxon>Rhodospirillales</taxon>
        <taxon>Rhodospirillaceae</taxon>
        <taxon>Ferruginivarius</taxon>
    </lineage>
</organism>
<dbReference type="SMART" id="SM00028">
    <property type="entry name" value="TPR"/>
    <property type="match status" value="5"/>
</dbReference>
<feature type="domain" description="Cytochrome c-type biogenesis protein H TPR" evidence="7">
    <location>
        <begin position="154"/>
        <end position="281"/>
    </location>
</feature>
<feature type="region of interest" description="Disordered" evidence="6">
    <location>
        <begin position="411"/>
        <end position="432"/>
    </location>
</feature>
<feature type="repeat" description="TPR" evidence="5">
    <location>
        <begin position="464"/>
        <end position="497"/>
    </location>
</feature>
<dbReference type="InterPro" id="IPR019734">
    <property type="entry name" value="TPR_rpt"/>
</dbReference>
<accession>A0A369T5L5</accession>
<feature type="compositionally biased region" description="Gly residues" evidence="6">
    <location>
        <begin position="140"/>
        <end position="150"/>
    </location>
</feature>
<protein>
    <submittedName>
        <fullName evidence="8">C-type cytochrome biogenesis protein CcmI</fullName>
    </submittedName>
</protein>
<evidence type="ECO:0000259" key="7">
    <source>
        <dbReference type="Pfam" id="PF23914"/>
    </source>
</evidence>